<feature type="compositionally biased region" description="Polar residues" evidence="1">
    <location>
        <begin position="116"/>
        <end position="128"/>
    </location>
</feature>
<proteinExistence type="predicted"/>
<dbReference type="AlphaFoldDB" id="A0A2V2ZIE7"/>
<dbReference type="EMBL" id="QGTW01000019">
    <property type="protein sequence ID" value="PWW19658.1"/>
    <property type="molecule type" value="Genomic_DNA"/>
</dbReference>
<comment type="caution">
    <text evidence="3">The sequence shown here is derived from an EMBL/GenBank/DDBJ whole genome shotgun (WGS) entry which is preliminary data.</text>
</comment>
<evidence type="ECO:0000313" key="4">
    <source>
        <dbReference type="Proteomes" id="UP000247150"/>
    </source>
</evidence>
<dbReference type="Proteomes" id="UP000247150">
    <property type="component" value="Unassembled WGS sequence"/>
</dbReference>
<evidence type="ECO:0000313" key="3">
    <source>
        <dbReference type="EMBL" id="PWW19658.1"/>
    </source>
</evidence>
<sequence length="289" mass="32353">MGLAISFILSILLVGAILLITPLRLSIGGKLTIVMVSAFLALLGLLGSGFYPIWIVFLIQAILAMLISFLLFKKTHSFFVEDEKEEDIFETKPLFSIADLMEKTKLSETLDTFYSSGPMGSSNHTNDSVMPHMKKDEPETQLGEPETVAEYHVMDLLEPLNEANIDNAPMESEAAVAAEEPGNNESENIIEPMYINDSVEEGRPEASGEEIPALSSLQIEDDAELLMKARIEMFKENKHGQISEEESLEDLPKDMTKGIEKKAETEKTIQVYFDDLEELYLSRRNKKDI</sequence>
<name>A0A2V2ZIE7_9BACI</name>
<accession>A0A2V2ZIE7</accession>
<evidence type="ECO:0000256" key="1">
    <source>
        <dbReference type="SAM" id="MobiDB-lite"/>
    </source>
</evidence>
<organism evidence="3 4">
    <name type="scientific">Cytobacillus oceanisediminis</name>
    <dbReference type="NCBI Taxonomy" id="665099"/>
    <lineage>
        <taxon>Bacteria</taxon>
        <taxon>Bacillati</taxon>
        <taxon>Bacillota</taxon>
        <taxon>Bacilli</taxon>
        <taxon>Bacillales</taxon>
        <taxon>Bacillaceae</taxon>
        <taxon>Cytobacillus</taxon>
    </lineage>
</organism>
<evidence type="ECO:0000256" key="2">
    <source>
        <dbReference type="SAM" id="Phobius"/>
    </source>
</evidence>
<gene>
    <name evidence="3" type="ORF">DFO73_11940</name>
</gene>
<protein>
    <submittedName>
        <fullName evidence="3">Uncharacterized protein</fullName>
    </submittedName>
</protein>
<keyword evidence="2" id="KW-1133">Transmembrane helix</keyword>
<feature type="transmembrane region" description="Helical" evidence="2">
    <location>
        <begin position="6"/>
        <end position="23"/>
    </location>
</feature>
<reference evidence="3 4" key="1">
    <citation type="submission" date="2018-05" db="EMBL/GenBank/DDBJ databases">
        <title>Freshwater and sediment microbial communities from various areas in North America, analyzing microbe dynamics in response to fracking.</title>
        <authorList>
            <person name="Lamendella R."/>
        </authorList>
    </citation>
    <scope>NUCLEOTIDE SEQUENCE [LARGE SCALE GENOMIC DNA]</scope>
    <source>
        <strain evidence="3 4">15_TX</strain>
    </source>
</reference>
<keyword evidence="2" id="KW-0472">Membrane</keyword>
<keyword evidence="2" id="KW-0812">Transmembrane</keyword>
<feature type="region of interest" description="Disordered" evidence="1">
    <location>
        <begin position="116"/>
        <end position="142"/>
    </location>
</feature>